<keyword evidence="5 9" id="KW-0812">Transmembrane</keyword>
<dbReference type="RefSeq" id="WP_066242414.1">
    <property type="nucleotide sequence ID" value="NZ_LSGP01000017.1"/>
</dbReference>
<evidence type="ECO:0000256" key="8">
    <source>
        <dbReference type="ARBA" id="ARBA00023136"/>
    </source>
</evidence>
<dbReference type="GO" id="GO:0006865">
    <property type="term" value="P:amino acid transport"/>
    <property type="evidence" value="ECO:0007669"/>
    <property type="project" value="UniProtKB-KW"/>
</dbReference>
<dbReference type="AlphaFoldDB" id="A0A154BRI8"/>
<dbReference type="GO" id="GO:0022857">
    <property type="term" value="F:transmembrane transporter activity"/>
    <property type="evidence" value="ECO:0007669"/>
    <property type="project" value="InterPro"/>
</dbReference>
<accession>A0A154BRI8</accession>
<comment type="caution">
    <text evidence="11">The sequence shown here is derived from an EMBL/GenBank/DDBJ whole genome shotgun (WGS) entry which is preliminary data.</text>
</comment>
<dbReference type="InterPro" id="IPR010065">
    <property type="entry name" value="AA_ABC_transptr_permease_3TM"/>
</dbReference>
<feature type="transmembrane region" description="Helical" evidence="9">
    <location>
        <begin position="74"/>
        <end position="98"/>
    </location>
</feature>
<dbReference type="Pfam" id="PF00528">
    <property type="entry name" value="BPD_transp_1"/>
    <property type="match status" value="1"/>
</dbReference>
<evidence type="ECO:0000256" key="9">
    <source>
        <dbReference type="RuleBase" id="RU363032"/>
    </source>
</evidence>
<feature type="transmembrane region" description="Helical" evidence="9">
    <location>
        <begin position="188"/>
        <end position="207"/>
    </location>
</feature>
<keyword evidence="6" id="KW-0029">Amino-acid transport</keyword>
<organism evidence="11 12">
    <name type="scientific">Anaerosporomusa subterranea</name>
    <dbReference type="NCBI Taxonomy" id="1794912"/>
    <lineage>
        <taxon>Bacteria</taxon>
        <taxon>Bacillati</taxon>
        <taxon>Bacillota</taxon>
        <taxon>Negativicutes</taxon>
        <taxon>Acetonemataceae</taxon>
        <taxon>Anaerosporomusa</taxon>
    </lineage>
</organism>
<dbReference type="Gene3D" id="1.10.3720.10">
    <property type="entry name" value="MetI-like"/>
    <property type="match status" value="1"/>
</dbReference>
<keyword evidence="3 9" id="KW-0813">Transport</keyword>
<feature type="transmembrane region" description="Helical" evidence="9">
    <location>
        <begin position="12"/>
        <end position="43"/>
    </location>
</feature>
<dbReference type="STRING" id="1794912.AXX12_09355"/>
<comment type="similarity">
    <text evidence="2">Belongs to the binding-protein-dependent transport system permease family. HisMQ subfamily.</text>
</comment>
<sequence>MYELDFSVLTEYLPAILSGIVTTIKISILSIIFGTLVGILGALAKISDRFLVRAAANVYVEWIRNTPLLIQISFIYFGLGVFFNLSAVVASVAALSLFSGAYIAEIIRAGIQSIHKGQREAALSVGMTETQTMFLVILPQAIRRILPPLAGQFISLIKDSSLVSVIAVTDMTYAAKNIVTITFRAFEVWLAIAVFYFLLSFLLSQAVRRLEMRLAKSD</sequence>
<evidence type="ECO:0000256" key="4">
    <source>
        <dbReference type="ARBA" id="ARBA00022475"/>
    </source>
</evidence>
<evidence type="ECO:0000313" key="11">
    <source>
        <dbReference type="EMBL" id="KYZ76624.1"/>
    </source>
</evidence>
<evidence type="ECO:0000256" key="6">
    <source>
        <dbReference type="ARBA" id="ARBA00022970"/>
    </source>
</evidence>
<dbReference type="PANTHER" id="PTHR30614">
    <property type="entry name" value="MEMBRANE COMPONENT OF AMINO ACID ABC TRANSPORTER"/>
    <property type="match status" value="1"/>
</dbReference>
<dbReference type="EMBL" id="LSGP01000017">
    <property type="protein sequence ID" value="KYZ76624.1"/>
    <property type="molecule type" value="Genomic_DNA"/>
</dbReference>
<dbReference type="InterPro" id="IPR000515">
    <property type="entry name" value="MetI-like"/>
</dbReference>
<keyword evidence="8 9" id="KW-0472">Membrane</keyword>
<protein>
    <submittedName>
        <fullName evidence="11">Nickel transporter</fullName>
    </submittedName>
</protein>
<evidence type="ECO:0000313" key="12">
    <source>
        <dbReference type="Proteomes" id="UP000076268"/>
    </source>
</evidence>
<dbReference type="OrthoDB" id="9805999at2"/>
<proteinExistence type="inferred from homology"/>
<dbReference type="GO" id="GO:0043190">
    <property type="term" value="C:ATP-binding cassette (ABC) transporter complex"/>
    <property type="evidence" value="ECO:0007669"/>
    <property type="project" value="InterPro"/>
</dbReference>
<keyword evidence="4" id="KW-1003">Cell membrane</keyword>
<evidence type="ECO:0000256" key="2">
    <source>
        <dbReference type="ARBA" id="ARBA00010072"/>
    </source>
</evidence>
<dbReference type="CDD" id="cd06261">
    <property type="entry name" value="TM_PBP2"/>
    <property type="match status" value="1"/>
</dbReference>
<name>A0A154BRI8_ANASB</name>
<keyword evidence="7 9" id="KW-1133">Transmembrane helix</keyword>
<dbReference type="PANTHER" id="PTHR30614:SF20">
    <property type="entry name" value="GLUTAMINE TRANSPORT SYSTEM PERMEASE PROTEIN GLNP"/>
    <property type="match status" value="1"/>
</dbReference>
<feature type="domain" description="ABC transmembrane type-1" evidence="10">
    <location>
        <begin position="20"/>
        <end position="207"/>
    </location>
</feature>
<keyword evidence="12" id="KW-1185">Reference proteome</keyword>
<dbReference type="FunFam" id="1.10.3720.10:FF:000033">
    <property type="entry name" value="Polar amino acid ABC transporter permease"/>
    <property type="match status" value="1"/>
</dbReference>
<dbReference type="Proteomes" id="UP000076268">
    <property type="component" value="Unassembled WGS sequence"/>
</dbReference>
<evidence type="ECO:0000256" key="7">
    <source>
        <dbReference type="ARBA" id="ARBA00022989"/>
    </source>
</evidence>
<dbReference type="InterPro" id="IPR043429">
    <property type="entry name" value="ArtM/GltK/GlnP/TcyL/YhdX-like"/>
</dbReference>
<evidence type="ECO:0000256" key="5">
    <source>
        <dbReference type="ARBA" id="ARBA00022692"/>
    </source>
</evidence>
<evidence type="ECO:0000256" key="1">
    <source>
        <dbReference type="ARBA" id="ARBA00004651"/>
    </source>
</evidence>
<gene>
    <name evidence="11" type="ORF">AXX12_09355</name>
</gene>
<dbReference type="SUPFAM" id="SSF161098">
    <property type="entry name" value="MetI-like"/>
    <property type="match status" value="1"/>
</dbReference>
<dbReference type="PROSITE" id="PS50928">
    <property type="entry name" value="ABC_TM1"/>
    <property type="match status" value="1"/>
</dbReference>
<reference evidence="11 12" key="1">
    <citation type="submission" date="2016-02" db="EMBL/GenBank/DDBJ databases">
        <title>Anaerosporomusa subterraneum gen. nov., sp. nov., a spore-forming obligate anaerobe isolated from saprolite.</title>
        <authorList>
            <person name="Choi J.K."/>
            <person name="Shah M."/>
            <person name="Yee N."/>
        </authorList>
    </citation>
    <scope>NUCLEOTIDE SEQUENCE [LARGE SCALE GENOMIC DNA]</scope>
    <source>
        <strain evidence="11 12">RU4</strain>
    </source>
</reference>
<comment type="subcellular location">
    <subcellularLocation>
        <location evidence="1 9">Cell membrane</location>
        <topology evidence="1 9">Multi-pass membrane protein</topology>
    </subcellularLocation>
</comment>
<evidence type="ECO:0000259" key="10">
    <source>
        <dbReference type="PROSITE" id="PS50928"/>
    </source>
</evidence>
<dbReference type="NCBIfam" id="TIGR01726">
    <property type="entry name" value="HEQRo_perm_3TM"/>
    <property type="match status" value="1"/>
</dbReference>
<evidence type="ECO:0000256" key="3">
    <source>
        <dbReference type="ARBA" id="ARBA00022448"/>
    </source>
</evidence>
<dbReference type="InterPro" id="IPR035906">
    <property type="entry name" value="MetI-like_sf"/>
</dbReference>